<evidence type="ECO:0000313" key="1">
    <source>
        <dbReference type="EMBL" id="CAK5071762.1"/>
    </source>
</evidence>
<keyword evidence="2" id="KW-1185">Reference proteome</keyword>
<comment type="caution">
    <text evidence="1">The sequence shown here is derived from an EMBL/GenBank/DDBJ whole genome shotgun (WGS) entry which is preliminary data.</text>
</comment>
<name>A0ACB0Z0M9_MELEN</name>
<gene>
    <name evidence="1" type="ORF">MENTE1834_LOCUS18989</name>
</gene>
<dbReference type="Proteomes" id="UP001497535">
    <property type="component" value="Unassembled WGS sequence"/>
</dbReference>
<protein>
    <submittedName>
        <fullName evidence="1">Uncharacterized protein</fullName>
    </submittedName>
</protein>
<reference evidence="1" key="1">
    <citation type="submission" date="2023-11" db="EMBL/GenBank/DDBJ databases">
        <authorList>
            <person name="Poullet M."/>
        </authorList>
    </citation>
    <scope>NUCLEOTIDE SEQUENCE</scope>
    <source>
        <strain evidence="1">E1834</strain>
    </source>
</reference>
<dbReference type="EMBL" id="CAVMJV010000022">
    <property type="protein sequence ID" value="CAK5071762.1"/>
    <property type="molecule type" value="Genomic_DNA"/>
</dbReference>
<accession>A0ACB0Z0M9</accession>
<sequence length="157" mass="17439">MPSKYTRHQHRNSIDNNNNNNFFSSLIENYEDTNDILGTNGMVIYDPHSNNHNSQYLLEDMNDSETIENYEDFLSQLSSTMIPTTTTSSSSSAIFTSTLATPLISETAQIPSPSPKLNINIVAYCYIMPTICVLGIIGNSMNVVTLASPRLKAVSYM</sequence>
<proteinExistence type="predicted"/>
<organism evidence="1 2">
    <name type="scientific">Meloidogyne enterolobii</name>
    <name type="common">Root-knot nematode worm</name>
    <name type="synonym">Meloidogyne mayaguensis</name>
    <dbReference type="NCBI Taxonomy" id="390850"/>
    <lineage>
        <taxon>Eukaryota</taxon>
        <taxon>Metazoa</taxon>
        <taxon>Ecdysozoa</taxon>
        <taxon>Nematoda</taxon>
        <taxon>Chromadorea</taxon>
        <taxon>Rhabditida</taxon>
        <taxon>Tylenchina</taxon>
        <taxon>Tylenchomorpha</taxon>
        <taxon>Tylenchoidea</taxon>
        <taxon>Meloidogynidae</taxon>
        <taxon>Meloidogyninae</taxon>
        <taxon>Meloidogyne</taxon>
    </lineage>
</organism>
<evidence type="ECO:0000313" key="2">
    <source>
        <dbReference type="Proteomes" id="UP001497535"/>
    </source>
</evidence>